<keyword evidence="1 4" id="KW-0378">Hydrolase</keyword>
<dbReference type="InterPro" id="IPR051340">
    <property type="entry name" value="Haloalkane_dehalogenase"/>
</dbReference>
<evidence type="ECO:0000313" key="5">
    <source>
        <dbReference type="Proteomes" id="UP000321822"/>
    </source>
</evidence>
<gene>
    <name evidence="4" type="ORF">ESZ36_14165</name>
</gene>
<evidence type="ECO:0000256" key="1">
    <source>
        <dbReference type="ARBA" id="ARBA00022801"/>
    </source>
</evidence>
<dbReference type="EMBL" id="VOLT01000007">
    <property type="protein sequence ID" value="TWX66709.1"/>
    <property type="molecule type" value="Genomic_DNA"/>
</dbReference>
<evidence type="ECO:0000313" key="4">
    <source>
        <dbReference type="EMBL" id="TWX66709.1"/>
    </source>
</evidence>
<evidence type="ECO:0000256" key="2">
    <source>
        <dbReference type="SAM" id="SignalP"/>
    </source>
</evidence>
<sequence length="323" mass="37070">MKNLTKLIVKNRKFSNYLMATASVLLLGFSSINHVEAAQTLHKTIKVQNQEIFYREAGEEHKKTIVLLHGFPTSSHMYRDLIPKLSETYHVIAPDYPGFGNSSMPALSDFEYSFDNLAKITDAFLAKVGAEEYTMYVMDYGAPIGFRIAAAHPERVQGLIIQNGNAYDEGLRDFWDPIKAYWKDKTPENAKVLKDNLLTIGATEWQYTNGTRNKETISPDNWIVDQAKLDRPGNKEIQLELFYSYGTNPALYPEWQDYFREHQPPTLLMWGKGDYIFPEEGAHPYKRDLKNLDFNILDTGHFALEEDGDVIANHILKFMTKNN</sequence>
<dbReference type="PANTHER" id="PTHR42977:SF3">
    <property type="entry name" value="AB HYDROLASE-1 DOMAIN-CONTAINING PROTEIN"/>
    <property type="match status" value="1"/>
</dbReference>
<dbReference type="SUPFAM" id="SSF53474">
    <property type="entry name" value="alpha/beta-Hydrolases"/>
    <property type="match status" value="1"/>
</dbReference>
<dbReference type="AlphaFoldDB" id="A0A5C6QCZ0"/>
<name>A0A5C6QCZ0_9GAMM</name>
<proteinExistence type="predicted"/>
<dbReference type="OrthoDB" id="9780765at2"/>
<dbReference type="PRINTS" id="PR00111">
    <property type="entry name" value="ABHYDROLASE"/>
</dbReference>
<reference evidence="4 5" key="1">
    <citation type="submission" date="2019-07" db="EMBL/GenBank/DDBJ databases">
        <title>Genomes of sea-ice associated Colwellia species.</title>
        <authorList>
            <person name="Bowman J.P."/>
        </authorList>
    </citation>
    <scope>NUCLEOTIDE SEQUENCE [LARGE SCALE GENOMIC DNA]</scope>
    <source>
        <strain evidence="4 5">ACAM 459</strain>
    </source>
</reference>
<feature type="domain" description="AB hydrolase-1" evidence="3">
    <location>
        <begin position="64"/>
        <end position="307"/>
    </location>
</feature>
<dbReference type="FunFam" id="3.40.50.1820:FF:000173">
    <property type="entry name" value="Alpha/beta hydrolase"/>
    <property type="match status" value="1"/>
</dbReference>
<dbReference type="InterPro" id="IPR000073">
    <property type="entry name" value="AB_hydrolase_1"/>
</dbReference>
<dbReference type="PANTHER" id="PTHR42977">
    <property type="entry name" value="HYDROLASE-RELATED"/>
    <property type="match status" value="1"/>
</dbReference>
<protein>
    <submittedName>
        <fullName evidence="4">Alpha/beta hydrolase</fullName>
    </submittedName>
</protein>
<keyword evidence="2" id="KW-0732">Signal</keyword>
<dbReference type="GO" id="GO:0004301">
    <property type="term" value="F:epoxide hydrolase activity"/>
    <property type="evidence" value="ECO:0007669"/>
    <property type="project" value="TreeGrafter"/>
</dbReference>
<dbReference type="RefSeq" id="WP_146789097.1">
    <property type="nucleotide sequence ID" value="NZ_VOLT01000007.1"/>
</dbReference>
<accession>A0A5C6QCZ0</accession>
<dbReference type="Pfam" id="PF00561">
    <property type="entry name" value="Abhydrolase_1"/>
    <property type="match status" value="1"/>
</dbReference>
<keyword evidence="5" id="KW-1185">Reference proteome</keyword>
<dbReference type="InterPro" id="IPR000639">
    <property type="entry name" value="Epox_hydrolase-like"/>
</dbReference>
<dbReference type="Proteomes" id="UP000321822">
    <property type="component" value="Unassembled WGS sequence"/>
</dbReference>
<feature type="signal peptide" evidence="2">
    <location>
        <begin position="1"/>
        <end position="37"/>
    </location>
</feature>
<dbReference type="Gene3D" id="3.40.50.1820">
    <property type="entry name" value="alpha/beta hydrolase"/>
    <property type="match status" value="1"/>
</dbReference>
<dbReference type="InterPro" id="IPR029058">
    <property type="entry name" value="AB_hydrolase_fold"/>
</dbReference>
<evidence type="ECO:0000259" key="3">
    <source>
        <dbReference type="Pfam" id="PF00561"/>
    </source>
</evidence>
<feature type="chain" id="PRO_5023001887" evidence="2">
    <location>
        <begin position="38"/>
        <end position="323"/>
    </location>
</feature>
<organism evidence="4 5">
    <name type="scientific">Colwellia demingiae</name>
    <dbReference type="NCBI Taxonomy" id="89401"/>
    <lineage>
        <taxon>Bacteria</taxon>
        <taxon>Pseudomonadati</taxon>
        <taxon>Pseudomonadota</taxon>
        <taxon>Gammaproteobacteria</taxon>
        <taxon>Alteromonadales</taxon>
        <taxon>Colwelliaceae</taxon>
        <taxon>Colwellia</taxon>
    </lineage>
</organism>
<dbReference type="PRINTS" id="PR00412">
    <property type="entry name" value="EPOXHYDRLASE"/>
</dbReference>
<comment type="caution">
    <text evidence="4">The sequence shown here is derived from an EMBL/GenBank/DDBJ whole genome shotgun (WGS) entry which is preliminary data.</text>
</comment>